<dbReference type="EMBL" id="DYYI01000088">
    <property type="protein sequence ID" value="HJE20258.1"/>
    <property type="molecule type" value="Genomic_DNA"/>
</dbReference>
<dbReference type="PRINTS" id="PR00081">
    <property type="entry name" value="GDHRDH"/>
</dbReference>
<evidence type="ECO:0000256" key="1">
    <source>
        <dbReference type="ARBA" id="ARBA00006484"/>
    </source>
</evidence>
<dbReference type="InterPro" id="IPR050259">
    <property type="entry name" value="SDR"/>
</dbReference>
<protein>
    <submittedName>
        <fullName evidence="2">SDR family oxidoreductase</fullName>
    </submittedName>
</protein>
<dbReference type="Pfam" id="PF13561">
    <property type="entry name" value="adh_short_C2"/>
    <property type="match status" value="1"/>
</dbReference>
<dbReference type="Gene3D" id="3.40.50.720">
    <property type="entry name" value="NAD(P)-binding Rossmann-like Domain"/>
    <property type="match status" value="1"/>
</dbReference>
<dbReference type="Proteomes" id="UP000763505">
    <property type="component" value="Unassembled WGS sequence"/>
</dbReference>
<dbReference type="PANTHER" id="PTHR42879">
    <property type="entry name" value="3-OXOACYL-(ACYL-CARRIER-PROTEIN) REDUCTASE"/>
    <property type="match status" value="1"/>
</dbReference>
<accession>A0A921DYH1</accession>
<dbReference type="SUPFAM" id="SSF51735">
    <property type="entry name" value="NAD(P)-binding Rossmann-fold domains"/>
    <property type="match status" value="1"/>
</dbReference>
<dbReference type="PANTHER" id="PTHR42879:SF2">
    <property type="entry name" value="3-OXOACYL-[ACYL-CARRIER-PROTEIN] REDUCTASE FABG"/>
    <property type="match status" value="1"/>
</dbReference>
<reference evidence="2" key="2">
    <citation type="submission" date="2021-09" db="EMBL/GenBank/DDBJ databases">
        <authorList>
            <person name="Gilroy R."/>
        </authorList>
    </citation>
    <scope>NUCLEOTIDE SEQUENCE</scope>
    <source>
        <strain evidence="2">6019</strain>
    </source>
</reference>
<dbReference type="AlphaFoldDB" id="A0A921DYH1"/>
<reference evidence="2" key="1">
    <citation type="journal article" date="2021" name="PeerJ">
        <title>Extensive microbial diversity within the chicken gut microbiome revealed by metagenomics and culture.</title>
        <authorList>
            <person name="Gilroy R."/>
            <person name="Ravi A."/>
            <person name="Getino M."/>
            <person name="Pursley I."/>
            <person name="Horton D.L."/>
            <person name="Alikhan N.F."/>
            <person name="Baker D."/>
            <person name="Gharbi K."/>
            <person name="Hall N."/>
            <person name="Watson M."/>
            <person name="Adriaenssens E.M."/>
            <person name="Foster-Nyarko E."/>
            <person name="Jarju S."/>
            <person name="Secka A."/>
            <person name="Antonio M."/>
            <person name="Oren A."/>
            <person name="Chaudhuri R.R."/>
            <person name="La Ragione R."/>
            <person name="Hildebrand F."/>
            <person name="Pallen M.J."/>
        </authorList>
    </citation>
    <scope>NUCLEOTIDE SEQUENCE</scope>
    <source>
        <strain evidence="2">6019</strain>
    </source>
</reference>
<dbReference type="InterPro" id="IPR036291">
    <property type="entry name" value="NAD(P)-bd_dom_sf"/>
</dbReference>
<evidence type="ECO:0000313" key="3">
    <source>
        <dbReference type="Proteomes" id="UP000763505"/>
    </source>
</evidence>
<evidence type="ECO:0000313" key="2">
    <source>
        <dbReference type="EMBL" id="HJE20258.1"/>
    </source>
</evidence>
<proteinExistence type="inferred from homology"/>
<organism evidence="2 3">
    <name type="scientific">Aliicoccus persicus</name>
    <dbReference type="NCBI Taxonomy" id="930138"/>
    <lineage>
        <taxon>Bacteria</taxon>
        <taxon>Bacillati</taxon>
        <taxon>Bacillota</taxon>
        <taxon>Bacilli</taxon>
        <taxon>Bacillales</taxon>
        <taxon>Staphylococcaceae</taxon>
        <taxon>Aliicoccus</taxon>
    </lineage>
</organism>
<name>A0A921DYH1_9STAP</name>
<comment type="caution">
    <text evidence="2">The sequence shown here is derived from an EMBL/GenBank/DDBJ whole genome shotgun (WGS) entry which is preliminary data.</text>
</comment>
<dbReference type="CDD" id="cd05233">
    <property type="entry name" value="SDR_c"/>
    <property type="match status" value="1"/>
</dbReference>
<comment type="similarity">
    <text evidence="1">Belongs to the short-chain dehydrogenases/reductases (SDR) family.</text>
</comment>
<dbReference type="InterPro" id="IPR002347">
    <property type="entry name" value="SDR_fam"/>
</dbReference>
<gene>
    <name evidence="2" type="ORF">K8V35_07895</name>
</gene>
<sequence>MSNILIVGSTGIIGKEITRSLSDHTLYTVSRNTRPDSLENHFFLDLSRELSDDEIEDFAANIESLDAIVWSPGVQLVTLFDEMSVEALDIQYYLSVRNLTVITQALLPKLKNSMHGRIIVISSIWGEAGASCEVGYASMKGAQNVWVKSLAKELATTNITVNAIAPGAVDSDMLDQFDDEDKEAVRQEIPQLRFVTPEEVAHAVNYLLSSHAQSVTGEIMRINGGWYT</sequence>